<evidence type="ECO:0000313" key="6">
    <source>
        <dbReference type="EMBL" id="OAT79531.1"/>
    </source>
</evidence>
<dbReference type="EMBL" id="LYVF01000193">
    <property type="protein sequence ID" value="OAT79531.1"/>
    <property type="molecule type" value="Genomic_DNA"/>
</dbReference>
<accession>A0A1B7LBB0</accession>
<evidence type="ECO:0000256" key="1">
    <source>
        <dbReference type="ARBA" id="ARBA00009175"/>
    </source>
</evidence>
<dbReference type="GO" id="GO:0015689">
    <property type="term" value="P:molybdate ion transport"/>
    <property type="evidence" value="ECO:0007669"/>
    <property type="project" value="InterPro"/>
</dbReference>
<evidence type="ECO:0000256" key="2">
    <source>
        <dbReference type="ARBA" id="ARBA00022723"/>
    </source>
</evidence>
<protein>
    <submittedName>
        <fullName evidence="6">Molybdate ABC transporter substrate-binding protein</fullName>
    </submittedName>
</protein>
<dbReference type="AlphaFoldDB" id="A0A1B7LBB0"/>
<dbReference type="GO" id="GO:0046872">
    <property type="term" value="F:metal ion binding"/>
    <property type="evidence" value="ECO:0007669"/>
    <property type="project" value="UniProtKB-KW"/>
</dbReference>
<dbReference type="PROSITE" id="PS51257">
    <property type="entry name" value="PROKAR_LIPOPROTEIN"/>
    <property type="match status" value="1"/>
</dbReference>
<reference evidence="6 7" key="1">
    <citation type="submission" date="2016-04" db="EMBL/GenBank/DDBJ databases">
        <authorList>
            <person name="Evans L.H."/>
            <person name="Alamgir A."/>
            <person name="Owens N."/>
            <person name="Weber N.D."/>
            <person name="Virtaneva K."/>
            <person name="Barbian K."/>
            <person name="Babar A."/>
            <person name="Rosenke K."/>
        </authorList>
    </citation>
    <scope>NUCLEOTIDE SEQUENCE [LARGE SCALE GENOMIC DNA]</scope>
    <source>
        <strain evidence="6 7">LMa1</strain>
    </source>
</reference>
<keyword evidence="7" id="KW-1185">Reference proteome</keyword>
<evidence type="ECO:0000313" key="7">
    <source>
        <dbReference type="Proteomes" id="UP000078532"/>
    </source>
</evidence>
<evidence type="ECO:0000256" key="3">
    <source>
        <dbReference type="ARBA" id="ARBA00022729"/>
    </source>
</evidence>
<dbReference type="InterPro" id="IPR005950">
    <property type="entry name" value="ModA"/>
</dbReference>
<evidence type="ECO:0000256" key="4">
    <source>
        <dbReference type="PIRSR" id="PIRSR004846-1"/>
    </source>
</evidence>
<dbReference type="Pfam" id="PF13531">
    <property type="entry name" value="SBP_bac_11"/>
    <property type="match status" value="1"/>
</dbReference>
<dbReference type="SUPFAM" id="SSF53850">
    <property type="entry name" value="Periplasmic binding protein-like II"/>
    <property type="match status" value="1"/>
</dbReference>
<dbReference type="PANTHER" id="PTHR30632">
    <property type="entry name" value="MOLYBDATE-BINDING PERIPLASMIC PROTEIN"/>
    <property type="match status" value="1"/>
</dbReference>
<name>A0A1B7LBB0_9FIRM</name>
<dbReference type="Gene3D" id="3.40.190.10">
    <property type="entry name" value="Periplasmic binding protein-like II"/>
    <property type="match status" value="2"/>
</dbReference>
<dbReference type="STRING" id="1838280.A6M21_15660"/>
<feature type="binding site" evidence="4">
    <location>
        <position position="196"/>
    </location>
    <ligand>
        <name>molybdate</name>
        <dbReference type="ChEBI" id="CHEBI:36264"/>
    </ligand>
</feature>
<feature type="region of interest" description="Disordered" evidence="5">
    <location>
        <begin position="28"/>
        <end position="47"/>
    </location>
</feature>
<proteinExistence type="inferred from homology"/>
<dbReference type="OrthoDB" id="9786399at2"/>
<evidence type="ECO:0000256" key="5">
    <source>
        <dbReference type="SAM" id="MobiDB-lite"/>
    </source>
</evidence>
<dbReference type="InterPro" id="IPR050682">
    <property type="entry name" value="ModA/WtpA"/>
</dbReference>
<dbReference type="PANTHER" id="PTHR30632:SF0">
    <property type="entry name" value="SULFATE-BINDING PROTEIN"/>
    <property type="match status" value="1"/>
</dbReference>
<dbReference type="NCBIfam" id="TIGR01256">
    <property type="entry name" value="modA"/>
    <property type="match status" value="1"/>
</dbReference>
<dbReference type="CDD" id="cd13517">
    <property type="entry name" value="PBP2_ModA3_like"/>
    <property type="match status" value="1"/>
</dbReference>
<keyword evidence="3" id="KW-0732">Signal</keyword>
<dbReference type="Proteomes" id="UP000078532">
    <property type="component" value="Unassembled WGS sequence"/>
</dbReference>
<sequence length="278" mass="29785">MSSNKPLRITMLFLVMIVLLATGCGRSTNPKPDQPGSKAGVQGSTSQATGGKEALLVYSGAGLRKPMDEIGRVFTKKTGIPVTYTYAGAGQNNSQILLTKKGDVCIPGDITELNPLKKENLVGWNKKVVYHRPALAVPKGNPAGIHSLADLARPGVKVVLGDPKANPMGKLSDAVLKHAGLLEKVDRNVVARTPTINELLIYLSMKQADAAIIGAENYPGFKDKVDLVPVPELEKVSMVVPVAVLTCSKQSEKARQFAEFVASNEARAIWKKNGFKPY</sequence>
<comment type="similarity">
    <text evidence="1">Belongs to the bacterial solute-binding protein ModA family.</text>
</comment>
<dbReference type="RefSeq" id="WP_066671238.1">
    <property type="nucleotide sequence ID" value="NZ_LYVF01000193.1"/>
</dbReference>
<keyword evidence="2 4" id="KW-0479">Metal-binding</keyword>
<dbReference type="GO" id="GO:0030973">
    <property type="term" value="F:molybdate ion binding"/>
    <property type="evidence" value="ECO:0007669"/>
    <property type="project" value="TreeGrafter"/>
</dbReference>
<dbReference type="PIRSF" id="PIRSF004846">
    <property type="entry name" value="ModA"/>
    <property type="match status" value="1"/>
</dbReference>
<organism evidence="6 7">
    <name type="scientific">Desulfotomaculum copahuensis</name>
    <dbReference type="NCBI Taxonomy" id="1838280"/>
    <lineage>
        <taxon>Bacteria</taxon>
        <taxon>Bacillati</taxon>
        <taxon>Bacillota</taxon>
        <taxon>Clostridia</taxon>
        <taxon>Eubacteriales</taxon>
        <taxon>Desulfotomaculaceae</taxon>
        <taxon>Desulfotomaculum</taxon>
    </lineage>
</organism>
<gene>
    <name evidence="6" type="ORF">A6M21_15660</name>
</gene>
<comment type="caution">
    <text evidence="6">The sequence shown here is derived from an EMBL/GenBank/DDBJ whole genome shotgun (WGS) entry which is preliminary data.</text>
</comment>
<keyword evidence="4" id="KW-0500">Molybdenum</keyword>